<accession>A0A9W9S4J8</accession>
<evidence type="ECO:0000313" key="1">
    <source>
        <dbReference type="EMBL" id="KAJ5371537.1"/>
    </source>
</evidence>
<proteinExistence type="predicted"/>
<dbReference type="RefSeq" id="XP_056555971.1">
    <property type="nucleotide sequence ID" value="XM_056700558.1"/>
</dbReference>
<evidence type="ECO:0000313" key="2">
    <source>
        <dbReference type="Proteomes" id="UP001147782"/>
    </source>
</evidence>
<reference evidence="1" key="2">
    <citation type="journal article" date="2023" name="IMA Fungus">
        <title>Comparative genomic study of the Penicillium genus elucidates a diverse pangenome and 15 lateral gene transfer events.</title>
        <authorList>
            <person name="Petersen C."/>
            <person name="Sorensen T."/>
            <person name="Nielsen M.R."/>
            <person name="Sondergaard T.E."/>
            <person name="Sorensen J.L."/>
            <person name="Fitzpatrick D.A."/>
            <person name="Frisvad J.C."/>
            <person name="Nielsen K.L."/>
        </authorList>
    </citation>
    <scope>NUCLEOTIDE SEQUENCE</scope>
    <source>
        <strain evidence="1">IBT 29864</strain>
    </source>
</reference>
<organism evidence="1 2">
    <name type="scientific">Penicillium cataractarum</name>
    <dbReference type="NCBI Taxonomy" id="2100454"/>
    <lineage>
        <taxon>Eukaryota</taxon>
        <taxon>Fungi</taxon>
        <taxon>Dikarya</taxon>
        <taxon>Ascomycota</taxon>
        <taxon>Pezizomycotina</taxon>
        <taxon>Eurotiomycetes</taxon>
        <taxon>Eurotiomycetidae</taxon>
        <taxon>Eurotiales</taxon>
        <taxon>Aspergillaceae</taxon>
        <taxon>Penicillium</taxon>
    </lineage>
</organism>
<keyword evidence="2" id="KW-1185">Reference proteome</keyword>
<sequence>MISGRSKQPSSVVQRKWHTCLELSPSGRTTPDMLSDSNRIDESHRKRLADHLQQRVQHGILPSTPFLLNSSLSHGLVSDSGWHTFGNSTLSFPWFRPSTQNAVLLLAICSAGSLFVSSSRAIYHGIKAKRLNEGRNVAWDWYRIVLGLYIHDAELARLHHHEPILRHSPGRLPQISSAELFTASSAEHWKYLMLEEQTSLRAEVKVCYYPTPPNHLPQQLSPSEFARSGILESISGLASEAQHQYFIDNPWDATSISTSSPTFPSMLAASKCQQLLTTWYTSYYPVMKNRSGWLSLMMLWHSIYISIYADINALECATGREGYDVAQKYMAYAPLMQTLLISCYPHPEEL</sequence>
<dbReference type="GeneID" id="81439737"/>
<dbReference type="AlphaFoldDB" id="A0A9W9S4J8"/>
<name>A0A9W9S4J8_9EURO</name>
<evidence type="ECO:0008006" key="3">
    <source>
        <dbReference type="Google" id="ProtNLM"/>
    </source>
</evidence>
<gene>
    <name evidence="1" type="ORF">N7496_007629</name>
</gene>
<dbReference type="OrthoDB" id="10018191at2759"/>
<dbReference type="EMBL" id="JAPZBS010000005">
    <property type="protein sequence ID" value="KAJ5371537.1"/>
    <property type="molecule type" value="Genomic_DNA"/>
</dbReference>
<reference evidence="1" key="1">
    <citation type="submission" date="2022-11" db="EMBL/GenBank/DDBJ databases">
        <authorList>
            <person name="Petersen C."/>
        </authorList>
    </citation>
    <scope>NUCLEOTIDE SEQUENCE</scope>
    <source>
        <strain evidence="1">IBT 29864</strain>
    </source>
</reference>
<protein>
    <recommendedName>
        <fullName evidence="3">Transcription factor domain-containing protein</fullName>
    </recommendedName>
</protein>
<dbReference type="Proteomes" id="UP001147782">
    <property type="component" value="Unassembled WGS sequence"/>
</dbReference>
<comment type="caution">
    <text evidence="1">The sequence shown here is derived from an EMBL/GenBank/DDBJ whole genome shotgun (WGS) entry which is preliminary data.</text>
</comment>